<accession>A0A9D4AZD5</accession>
<dbReference type="Proteomes" id="UP000827986">
    <property type="component" value="Unassembled WGS sequence"/>
</dbReference>
<feature type="domain" description="MROH2B-like N-terminal HEAT-repeats" evidence="1">
    <location>
        <begin position="2"/>
        <end position="53"/>
    </location>
</feature>
<keyword evidence="3" id="KW-1185">Reference proteome</keyword>
<evidence type="ECO:0000259" key="1">
    <source>
        <dbReference type="Pfam" id="PF23221"/>
    </source>
</evidence>
<dbReference type="EMBL" id="JAHDVG010000475">
    <property type="protein sequence ID" value="KAH1176098.1"/>
    <property type="molecule type" value="Genomic_DNA"/>
</dbReference>
<proteinExistence type="predicted"/>
<feature type="non-terminal residue" evidence="2">
    <location>
        <position position="1"/>
    </location>
</feature>
<dbReference type="InterPro" id="IPR056282">
    <property type="entry name" value="MROH2B-like_N_HEAT"/>
</dbReference>
<evidence type="ECO:0000313" key="2">
    <source>
        <dbReference type="EMBL" id="KAH1176098.1"/>
    </source>
</evidence>
<organism evidence="2 3">
    <name type="scientific">Mauremys mutica</name>
    <name type="common">yellowpond turtle</name>
    <dbReference type="NCBI Taxonomy" id="74926"/>
    <lineage>
        <taxon>Eukaryota</taxon>
        <taxon>Metazoa</taxon>
        <taxon>Chordata</taxon>
        <taxon>Craniata</taxon>
        <taxon>Vertebrata</taxon>
        <taxon>Euteleostomi</taxon>
        <taxon>Archelosauria</taxon>
        <taxon>Testudinata</taxon>
        <taxon>Testudines</taxon>
        <taxon>Cryptodira</taxon>
        <taxon>Durocryptodira</taxon>
        <taxon>Testudinoidea</taxon>
        <taxon>Geoemydidae</taxon>
        <taxon>Geoemydinae</taxon>
        <taxon>Mauremys</taxon>
    </lineage>
</organism>
<feature type="non-terminal residue" evidence="2">
    <location>
        <position position="54"/>
    </location>
</feature>
<gene>
    <name evidence="2" type="ORF">KIL84_020832</name>
</gene>
<dbReference type="AlphaFoldDB" id="A0A9D4AZD5"/>
<name>A0A9D4AZD5_9SAUR</name>
<evidence type="ECO:0000313" key="3">
    <source>
        <dbReference type="Proteomes" id="UP000827986"/>
    </source>
</evidence>
<protein>
    <recommendedName>
        <fullName evidence="1">MROH2B-like N-terminal HEAT-repeats domain-containing protein</fullName>
    </recommendedName>
</protein>
<dbReference type="Pfam" id="PF23221">
    <property type="entry name" value="HEAT_MROH2B_1st"/>
    <property type="match status" value="1"/>
</dbReference>
<comment type="caution">
    <text evidence="2">The sequence shown here is derived from an EMBL/GenBank/DDBJ whole genome shotgun (WGS) entry which is preliminary data.</text>
</comment>
<reference evidence="2" key="1">
    <citation type="submission" date="2021-09" db="EMBL/GenBank/DDBJ databases">
        <title>The genome of Mauremys mutica provides insights into the evolution of semi-aquatic lifestyle.</title>
        <authorList>
            <person name="Gong S."/>
            <person name="Gao Y."/>
        </authorList>
    </citation>
    <scope>NUCLEOTIDE SEQUENCE</scope>
    <source>
        <strain evidence="2">MM-2020</strain>
        <tissue evidence="2">Muscle</tissue>
    </source>
</reference>
<sequence length="54" mass="6301">QVTNELKVAASNTLVTLARWYFNKVMYELQCHLRPWELPEEFILVTLGNLSSAY</sequence>